<dbReference type="STRING" id="470145.BACCOP_00053"/>
<dbReference type="EMBL" id="ABIY02000005">
    <property type="protein sequence ID" value="EDV02872.1"/>
    <property type="molecule type" value="Genomic_DNA"/>
</dbReference>
<proteinExistence type="predicted"/>
<reference evidence="1 2" key="1">
    <citation type="submission" date="2008-04" db="EMBL/GenBank/DDBJ databases">
        <title>Draft genome sequence of Bacteroides coprocola (DSM 17136).</title>
        <authorList>
            <person name="Sudarsanam P."/>
            <person name="Ley R."/>
            <person name="Guruge J."/>
            <person name="Turnbaugh P.J."/>
            <person name="Mahowald M."/>
            <person name="Liep D."/>
            <person name="Gordon J."/>
        </authorList>
    </citation>
    <scope>NUCLEOTIDE SEQUENCE [LARGE SCALE GENOMIC DNA]</scope>
    <source>
        <strain evidence="1 2">DSM 17136</strain>
    </source>
</reference>
<dbReference type="AlphaFoldDB" id="B3JDW5"/>
<protein>
    <submittedName>
        <fullName evidence="1">Uncharacterized protein</fullName>
    </submittedName>
</protein>
<dbReference type="GeneID" id="79860863"/>
<sequence>MMMTNSSKTEKWIPLQIIAGECSLSSIEYNATDLVVELDSFREERTIKITFSDVFSYRVTLEHFRWADFVNAPKTSATLIKVENSNFIKWLEDAGEKQLYGSTLNIAHYMLQTTEHIIDVALLRSSSITIDGVELQLNSKNEEK</sequence>
<dbReference type="OrthoDB" id="1095477at2"/>
<name>B3JDW5_9BACT</name>
<evidence type="ECO:0000313" key="1">
    <source>
        <dbReference type="EMBL" id="EDV02872.1"/>
    </source>
</evidence>
<gene>
    <name evidence="1" type="ORF">BACCOP_00053</name>
</gene>
<dbReference type="Proteomes" id="UP000003146">
    <property type="component" value="Unassembled WGS sequence"/>
</dbReference>
<reference evidence="1 2" key="2">
    <citation type="submission" date="2008-04" db="EMBL/GenBank/DDBJ databases">
        <authorList>
            <person name="Fulton L."/>
            <person name="Clifton S."/>
            <person name="Fulton B."/>
            <person name="Xu J."/>
            <person name="Minx P."/>
            <person name="Pepin K.H."/>
            <person name="Johnson M."/>
            <person name="Thiruvilangam P."/>
            <person name="Bhonagiri V."/>
            <person name="Nash W.E."/>
            <person name="Mardis E.R."/>
            <person name="Wilson R.K."/>
        </authorList>
    </citation>
    <scope>NUCLEOTIDE SEQUENCE [LARGE SCALE GENOMIC DNA]</scope>
    <source>
        <strain evidence="1 2">DSM 17136</strain>
    </source>
</reference>
<accession>B3JDW5</accession>
<evidence type="ECO:0000313" key="2">
    <source>
        <dbReference type="Proteomes" id="UP000003146"/>
    </source>
</evidence>
<organism evidence="1 2">
    <name type="scientific">Phocaeicola coprocola DSM 17136</name>
    <dbReference type="NCBI Taxonomy" id="470145"/>
    <lineage>
        <taxon>Bacteria</taxon>
        <taxon>Pseudomonadati</taxon>
        <taxon>Bacteroidota</taxon>
        <taxon>Bacteroidia</taxon>
        <taxon>Bacteroidales</taxon>
        <taxon>Bacteroidaceae</taxon>
        <taxon>Phocaeicola</taxon>
    </lineage>
</organism>
<dbReference type="RefSeq" id="WP_007567899.1">
    <property type="nucleotide sequence ID" value="NZ_DS981464.1"/>
</dbReference>
<comment type="caution">
    <text evidence="1">The sequence shown here is derived from an EMBL/GenBank/DDBJ whole genome shotgun (WGS) entry which is preliminary data.</text>
</comment>
<dbReference type="HOGENOM" id="CLU_2022075_0_0_10"/>